<organism evidence="2">
    <name type="scientific">Notodromas monacha</name>
    <dbReference type="NCBI Taxonomy" id="399045"/>
    <lineage>
        <taxon>Eukaryota</taxon>
        <taxon>Metazoa</taxon>
        <taxon>Ecdysozoa</taxon>
        <taxon>Arthropoda</taxon>
        <taxon>Crustacea</taxon>
        <taxon>Oligostraca</taxon>
        <taxon>Ostracoda</taxon>
        <taxon>Podocopa</taxon>
        <taxon>Podocopida</taxon>
        <taxon>Cypridocopina</taxon>
        <taxon>Cypridoidea</taxon>
        <taxon>Cyprididae</taxon>
        <taxon>Notodromas</taxon>
    </lineage>
</organism>
<dbReference type="Proteomes" id="UP000678499">
    <property type="component" value="Unassembled WGS sequence"/>
</dbReference>
<dbReference type="AlphaFoldDB" id="A0A7R9C233"/>
<dbReference type="EMBL" id="CAJPEX010010083">
    <property type="protein sequence ID" value="CAG0924992.1"/>
    <property type="molecule type" value="Genomic_DNA"/>
</dbReference>
<feature type="compositionally biased region" description="Polar residues" evidence="1">
    <location>
        <begin position="33"/>
        <end position="44"/>
    </location>
</feature>
<sequence length="96" mass="10561">MILLRTECELVSLEDSLDYVVSKIFKIPVLSSFPKSGSNSQNVSEKPAKKVKTDEEPVEGLPTKEGANFTIVSWNVAGMRAWVKVSFSASTIQVKN</sequence>
<feature type="compositionally biased region" description="Basic and acidic residues" evidence="1">
    <location>
        <begin position="46"/>
        <end position="55"/>
    </location>
</feature>
<evidence type="ECO:0000313" key="3">
    <source>
        <dbReference type="Proteomes" id="UP000678499"/>
    </source>
</evidence>
<protein>
    <submittedName>
        <fullName evidence="2">Uncharacterized protein</fullName>
    </submittedName>
</protein>
<dbReference type="EMBL" id="OA892120">
    <property type="protein sequence ID" value="CAD7284840.1"/>
    <property type="molecule type" value="Genomic_DNA"/>
</dbReference>
<keyword evidence="3" id="KW-1185">Reference proteome</keyword>
<reference evidence="2" key="1">
    <citation type="submission" date="2020-11" db="EMBL/GenBank/DDBJ databases">
        <authorList>
            <person name="Tran Van P."/>
        </authorList>
    </citation>
    <scope>NUCLEOTIDE SEQUENCE</scope>
</reference>
<evidence type="ECO:0000256" key="1">
    <source>
        <dbReference type="SAM" id="MobiDB-lite"/>
    </source>
</evidence>
<accession>A0A7R9C233</accession>
<evidence type="ECO:0000313" key="2">
    <source>
        <dbReference type="EMBL" id="CAD7284840.1"/>
    </source>
</evidence>
<gene>
    <name evidence="2" type="ORF">NMOB1V02_LOCUS12444</name>
</gene>
<name>A0A7R9C233_9CRUS</name>
<feature type="region of interest" description="Disordered" evidence="1">
    <location>
        <begin position="32"/>
        <end position="61"/>
    </location>
</feature>
<proteinExistence type="predicted"/>